<evidence type="ECO:0000313" key="2">
    <source>
        <dbReference type="EMBL" id="KAJ1345658.1"/>
    </source>
</evidence>
<feature type="non-terminal residue" evidence="2">
    <location>
        <position position="1"/>
    </location>
</feature>
<keyword evidence="3" id="KW-1185">Reference proteome</keyword>
<feature type="transmembrane region" description="Helical" evidence="1">
    <location>
        <begin position="20"/>
        <end position="36"/>
    </location>
</feature>
<gene>
    <name evidence="2" type="ORF">KIN20_000249</name>
</gene>
<dbReference type="Proteomes" id="UP001196413">
    <property type="component" value="Unassembled WGS sequence"/>
</dbReference>
<name>A0AAD5QBC7_PARTN</name>
<dbReference type="AlphaFoldDB" id="A0AAD5QBC7"/>
<comment type="caution">
    <text evidence="2">The sequence shown here is derived from an EMBL/GenBank/DDBJ whole genome shotgun (WGS) entry which is preliminary data.</text>
</comment>
<protein>
    <submittedName>
        <fullName evidence="2">Uncharacterized protein</fullName>
    </submittedName>
</protein>
<evidence type="ECO:0000313" key="3">
    <source>
        <dbReference type="Proteomes" id="UP001196413"/>
    </source>
</evidence>
<sequence length="50" mass="5661">EHDPRYCFLSATSSYSNSDFVLNFGFILGMNVFTLCRSCNRETMSSPDEA</sequence>
<accession>A0AAD5QBC7</accession>
<keyword evidence="1" id="KW-0812">Transmembrane</keyword>
<proteinExistence type="predicted"/>
<evidence type="ECO:0000256" key="1">
    <source>
        <dbReference type="SAM" id="Phobius"/>
    </source>
</evidence>
<keyword evidence="1" id="KW-1133">Transmembrane helix</keyword>
<dbReference type="EMBL" id="JAHQIW010000050">
    <property type="protein sequence ID" value="KAJ1345658.1"/>
    <property type="molecule type" value="Genomic_DNA"/>
</dbReference>
<organism evidence="2 3">
    <name type="scientific">Parelaphostrongylus tenuis</name>
    <name type="common">Meningeal worm</name>
    <dbReference type="NCBI Taxonomy" id="148309"/>
    <lineage>
        <taxon>Eukaryota</taxon>
        <taxon>Metazoa</taxon>
        <taxon>Ecdysozoa</taxon>
        <taxon>Nematoda</taxon>
        <taxon>Chromadorea</taxon>
        <taxon>Rhabditida</taxon>
        <taxon>Rhabditina</taxon>
        <taxon>Rhabditomorpha</taxon>
        <taxon>Strongyloidea</taxon>
        <taxon>Metastrongylidae</taxon>
        <taxon>Parelaphostrongylus</taxon>
    </lineage>
</organism>
<keyword evidence="1" id="KW-0472">Membrane</keyword>
<reference evidence="2" key="1">
    <citation type="submission" date="2021-06" db="EMBL/GenBank/DDBJ databases">
        <title>Parelaphostrongylus tenuis whole genome reference sequence.</title>
        <authorList>
            <person name="Garwood T.J."/>
            <person name="Larsen P.A."/>
            <person name="Fountain-Jones N.M."/>
            <person name="Garbe J.R."/>
            <person name="Macchietto M.G."/>
            <person name="Kania S.A."/>
            <person name="Gerhold R.W."/>
            <person name="Richards J.E."/>
            <person name="Wolf T.M."/>
        </authorList>
    </citation>
    <scope>NUCLEOTIDE SEQUENCE</scope>
    <source>
        <strain evidence="2">MNPRO001-30</strain>
        <tissue evidence="2">Meninges</tissue>
    </source>
</reference>